<dbReference type="EMBL" id="CP026309">
    <property type="protein sequence ID" value="AUV83222.1"/>
    <property type="molecule type" value="Genomic_DNA"/>
</dbReference>
<name>A0A2I8VMR3_9EURY</name>
<proteinExistence type="predicted"/>
<gene>
    <name evidence="1" type="ORF">C2R22_17540</name>
</gene>
<protein>
    <submittedName>
        <fullName evidence="1">Uncharacterized protein</fullName>
    </submittedName>
</protein>
<evidence type="ECO:0000313" key="2">
    <source>
        <dbReference type="Proteomes" id="UP000236584"/>
    </source>
</evidence>
<dbReference type="RefSeq" id="WP_103426911.1">
    <property type="nucleotide sequence ID" value="NZ_CP026309.1"/>
</dbReference>
<dbReference type="Proteomes" id="UP000236584">
    <property type="component" value="Chromosome"/>
</dbReference>
<keyword evidence="2" id="KW-1185">Reference proteome</keyword>
<dbReference type="GeneID" id="35593934"/>
<dbReference type="KEGG" id="srub:C2R22_17540"/>
<reference evidence="1 2" key="1">
    <citation type="submission" date="2018-01" db="EMBL/GenBank/DDBJ databases">
        <title>Complete genome sequence of Salinigranum rubrum GX10T, an extremely halophilic archaeon isolated from a marine solar saltern.</title>
        <authorList>
            <person name="Han S."/>
        </authorList>
    </citation>
    <scope>NUCLEOTIDE SEQUENCE [LARGE SCALE GENOMIC DNA]</scope>
    <source>
        <strain evidence="1 2">GX10</strain>
    </source>
</reference>
<accession>A0A2I8VMR3</accession>
<organism evidence="1 2">
    <name type="scientific">Salinigranum rubrum</name>
    <dbReference type="NCBI Taxonomy" id="755307"/>
    <lineage>
        <taxon>Archaea</taxon>
        <taxon>Methanobacteriati</taxon>
        <taxon>Methanobacteriota</taxon>
        <taxon>Stenosarchaea group</taxon>
        <taxon>Halobacteria</taxon>
        <taxon>Halobacteriales</taxon>
        <taxon>Haloferacaceae</taxon>
        <taxon>Salinigranum</taxon>
    </lineage>
</organism>
<sequence length="276" mass="31654">MIQKTTTEIEEKLENDPFAYRDYDVLVYLVEEGRPIRSVVNEYGWDVEDYKEQLKEHGLTDRHEYDWNLPPIDYDYVCSDMRPKTRSVRVDPSADRAMTDGGDWLDARSYKAATGDGEELDGYVQVYTSAEDAKSATQIRADDAPKEKRKFYTKLSELNDGRGNYGSSNNAGEYAASHLVVNKDKRLNRRWAEATCDGLGLSGRQKTQVLKIVATQNFASWSYIGKRPEPFYGIIAFVLYEDVDTALQDPRFYGHEETVEKMHPKLSEKGWIAGHY</sequence>
<evidence type="ECO:0000313" key="1">
    <source>
        <dbReference type="EMBL" id="AUV83222.1"/>
    </source>
</evidence>
<dbReference type="AlphaFoldDB" id="A0A2I8VMR3"/>